<feature type="region of interest" description="Disordered" evidence="1">
    <location>
        <begin position="1"/>
        <end position="91"/>
    </location>
</feature>
<comment type="caution">
    <text evidence="2">The sequence shown here is derived from an EMBL/GenBank/DDBJ whole genome shotgun (WGS) entry which is preliminary data.</text>
</comment>
<feature type="compositionally biased region" description="Low complexity" evidence="1">
    <location>
        <begin position="250"/>
        <end position="267"/>
    </location>
</feature>
<reference evidence="2 3" key="1">
    <citation type="journal article" date="2019" name="Commun. Biol.">
        <title>The bagworm genome reveals a unique fibroin gene that provides high tensile strength.</title>
        <authorList>
            <person name="Kono N."/>
            <person name="Nakamura H."/>
            <person name="Ohtoshi R."/>
            <person name="Tomita M."/>
            <person name="Numata K."/>
            <person name="Arakawa K."/>
        </authorList>
    </citation>
    <scope>NUCLEOTIDE SEQUENCE [LARGE SCALE GENOMIC DNA]</scope>
</reference>
<dbReference type="AlphaFoldDB" id="A0A4C1VK54"/>
<evidence type="ECO:0000256" key="1">
    <source>
        <dbReference type="SAM" id="MobiDB-lite"/>
    </source>
</evidence>
<proteinExistence type="predicted"/>
<dbReference type="EMBL" id="BGZK01000344">
    <property type="protein sequence ID" value="GBP38095.1"/>
    <property type="molecule type" value="Genomic_DNA"/>
</dbReference>
<keyword evidence="3" id="KW-1185">Reference proteome</keyword>
<name>A0A4C1VK54_EUMVA</name>
<dbReference type="Proteomes" id="UP000299102">
    <property type="component" value="Unassembled WGS sequence"/>
</dbReference>
<protein>
    <submittedName>
        <fullName evidence="2">Uncharacterized protein</fullName>
    </submittedName>
</protein>
<feature type="region of interest" description="Disordered" evidence="1">
    <location>
        <begin position="199"/>
        <end position="267"/>
    </location>
</feature>
<dbReference type="OrthoDB" id="5917823at2759"/>
<accession>A0A4C1VK54</accession>
<evidence type="ECO:0000313" key="3">
    <source>
        <dbReference type="Proteomes" id="UP000299102"/>
    </source>
</evidence>
<organism evidence="2 3">
    <name type="scientific">Eumeta variegata</name>
    <name type="common">Bagworm moth</name>
    <name type="synonym">Eumeta japonica</name>
    <dbReference type="NCBI Taxonomy" id="151549"/>
    <lineage>
        <taxon>Eukaryota</taxon>
        <taxon>Metazoa</taxon>
        <taxon>Ecdysozoa</taxon>
        <taxon>Arthropoda</taxon>
        <taxon>Hexapoda</taxon>
        <taxon>Insecta</taxon>
        <taxon>Pterygota</taxon>
        <taxon>Neoptera</taxon>
        <taxon>Endopterygota</taxon>
        <taxon>Lepidoptera</taxon>
        <taxon>Glossata</taxon>
        <taxon>Ditrysia</taxon>
        <taxon>Tineoidea</taxon>
        <taxon>Psychidae</taxon>
        <taxon>Oiketicinae</taxon>
        <taxon>Eumeta</taxon>
    </lineage>
</organism>
<evidence type="ECO:0000313" key="2">
    <source>
        <dbReference type="EMBL" id="GBP38095.1"/>
    </source>
</evidence>
<feature type="compositionally biased region" description="Polar residues" evidence="1">
    <location>
        <begin position="74"/>
        <end position="89"/>
    </location>
</feature>
<sequence length="267" mass="28494">MSKRDLLQGGGRVPAKEGQGEGQHPPAAAPGERRRGLAARARTWFADRDEPDGSASRAGSGCGERPCARAPHSRASSEISARSKSTTPVSRPHCFNRLALTAGPNHARTYQASGTDNNLQFYQAMRVRSVELTEWRNGGPRQYLDWGAPAGVAASHAHPAACARMPKAAPCTAVPANNGECEAFTGSPRSDNYRLEFARGVPRSPRTPRAPRLLPAPRSPSTSGSELSLRQPIRISEPDAKEQEEPAIVPTLRPARPARTACATLAA</sequence>
<gene>
    <name evidence="2" type="ORF">EVAR_80376_1</name>
</gene>
<feature type="compositionally biased region" description="Low complexity" evidence="1">
    <location>
        <begin position="210"/>
        <end position="223"/>
    </location>
</feature>